<evidence type="ECO:0000313" key="2">
    <source>
        <dbReference type="Proteomes" id="UP000467249"/>
    </source>
</evidence>
<dbReference type="EMBL" id="AP022620">
    <property type="protein sequence ID" value="BBZ80061.1"/>
    <property type="molecule type" value="Genomic_DNA"/>
</dbReference>
<proteinExistence type="predicted"/>
<dbReference type="KEGG" id="many:MANY_53980"/>
<protein>
    <submittedName>
        <fullName evidence="1">Uncharacterized protein</fullName>
    </submittedName>
</protein>
<dbReference type="Proteomes" id="UP000467249">
    <property type="component" value="Chromosome"/>
</dbReference>
<reference evidence="1 2" key="1">
    <citation type="journal article" date="2019" name="Emerg. Microbes Infect.">
        <title>Comprehensive subspecies identification of 175 nontuberculous mycobacteria species based on 7547 genomic profiles.</title>
        <authorList>
            <person name="Matsumoto Y."/>
            <person name="Kinjo T."/>
            <person name="Motooka D."/>
            <person name="Nabeya D."/>
            <person name="Jung N."/>
            <person name="Uechi K."/>
            <person name="Horii T."/>
            <person name="Iida T."/>
            <person name="Fujita J."/>
            <person name="Nakamura S."/>
        </authorList>
    </citation>
    <scope>NUCLEOTIDE SEQUENCE [LARGE SCALE GENOMIC DNA]</scope>
    <source>
        <strain evidence="1 2">JCM 30275</strain>
    </source>
</reference>
<organism evidence="1 2">
    <name type="scientific">Mycolicibacterium anyangense</name>
    <dbReference type="NCBI Taxonomy" id="1431246"/>
    <lineage>
        <taxon>Bacteria</taxon>
        <taxon>Bacillati</taxon>
        <taxon>Actinomycetota</taxon>
        <taxon>Actinomycetes</taxon>
        <taxon>Mycobacteriales</taxon>
        <taxon>Mycobacteriaceae</taxon>
        <taxon>Mycolicibacterium</taxon>
    </lineage>
</organism>
<gene>
    <name evidence="1" type="ORF">MANY_53980</name>
</gene>
<accession>A0A6N4WLT5</accession>
<name>A0A6N4WLT5_9MYCO</name>
<evidence type="ECO:0000313" key="1">
    <source>
        <dbReference type="EMBL" id="BBZ80061.1"/>
    </source>
</evidence>
<sequence>MEEFSDWLAESGAGADVGQVEAFLTFLAGAPLESIDQEVVQAFLLEWCPRHLNLPADRSWEMCESVADFVLFLGWTGRLRGGTNRARSVARLAVGLADSMSAKMADPGNFGMSKSLFASIEGAESMSEQELLAAVQRRVEEHNALPLEERKAATDRFFAAPPEPFELPFLHVPPSESEVAAAVAEAALPAKVEALRGYLGADGIPLTAKSNLKLTDGRALVDLLDTGDEMDPVHRDKVFRTRSTASLRQLMYLIAVAKEAGAVRLVRNRLVPVKAWARHSPITKATKLFRTVLEYGVLSMMSRQISFFGEVNGLLDGGVVHWLAGLIAPGARAPFDAIVDLNQHVVLEEFGSADDQLLNVYVSGDMPASDVSRILKVLAMTGAIEWSDRVSTHDEWGLEVWRGGSITMTAFGRHVLPDYLPAAGMVLRTAPDLSEADLTDLIDMMDAQPQEQHSTMLASWQPALSVAERAGLISAYVAEAETGRQRLVGLRLLGMFDAELAEPHIRQLLDTDAAGHAAIWLLQHGLADGNTVGSFITPAILVDILGQLTDEPTVLCEQFLRSDDPEHMLEFFWRHPAPEVSGILDVLGSHLPDRALAKHARKAAMRHRSWMANGGFA</sequence>
<dbReference type="AlphaFoldDB" id="A0A6N4WLT5"/>
<keyword evidence="2" id="KW-1185">Reference proteome</keyword>